<sequence length="97" mass="11228">MFCRNKHFVPLWLCFNVLLCFFLSFEGHCSALSVERSHGLKCIFLSFGKVRDRKLYCGGNILIISLLMRILWFDVLGINSLCDGCSVFWDALKMLKK</sequence>
<dbReference type="EMBL" id="ACUZ02000023">
    <property type="protein sequence ID" value="EFB32345.1"/>
    <property type="molecule type" value="Genomic_DNA"/>
</dbReference>
<proteinExistence type="predicted"/>
<dbReference type="STRING" id="649760.HMPREF0971_01188"/>
<dbReference type="HOGENOM" id="CLU_2344311_0_0_10"/>
<evidence type="ECO:0000313" key="1">
    <source>
        <dbReference type="EMBL" id="EFB32345.1"/>
    </source>
</evidence>
<reference evidence="1 2" key="1">
    <citation type="submission" date="2009-11" db="EMBL/GenBank/DDBJ databases">
        <authorList>
            <person name="Weinstock G."/>
            <person name="Sodergren E."/>
            <person name="Clifton S."/>
            <person name="Fulton L."/>
            <person name="Fulton B."/>
            <person name="Courtney L."/>
            <person name="Fronick C."/>
            <person name="Harrison M."/>
            <person name="Strong C."/>
            <person name="Farmer C."/>
            <person name="Delahaunty K."/>
            <person name="Markovic C."/>
            <person name="Hall O."/>
            <person name="Minx P."/>
            <person name="Tomlinson C."/>
            <person name="Mitreva M."/>
            <person name="Nelson J."/>
            <person name="Hou S."/>
            <person name="Wollam A."/>
            <person name="Pepin K.H."/>
            <person name="Johnson M."/>
            <person name="Bhonagiri V."/>
            <person name="Nash W.E."/>
            <person name="Warren W."/>
            <person name="Chinwalla A."/>
            <person name="Mardis E.R."/>
            <person name="Wilson R.K."/>
        </authorList>
    </citation>
    <scope>NUCLEOTIDE SEQUENCE [LARGE SCALE GENOMIC DNA]</scope>
    <source>
        <strain evidence="1 2">F0302</strain>
    </source>
</reference>
<accession>D1QQD9</accession>
<evidence type="ECO:0000313" key="2">
    <source>
        <dbReference type="Proteomes" id="UP000004079"/>
    </source>
</evidence>
<gene>
    <name evidence="1" type="ORF">HMPREF0971_01188</name>
</gene>
<dbReference type="Proteomes" id="UP000004079">
    <property type="component" value="Unassembled WGS sequence"/>
</dbReference>
<name>D1QQD9_9BACT</name>
<organism evidence="1 2">
    <name type="scientific">Segatella oris F0302</name>
    <dbReference type="NCBI Taxonomy" id="649760"/>
    <lineage>
        <taxon>Bacteria</taxon>
        <taxon>Pseudomonadati</taxon>
        <taxon>Bacteroidota</taxon>
        <taxon>Bacteroidia</taxon>
        <taxon>Bacteroidales</taxon>
        <taxon>Prevotellaceae</taxon>
        <taxon>Segatella</taxon>
    </lineage>
</organism>
<dbReference type="AlphaFoldDB" id="D1QQD9"/>
<protein>
    <submittedName>
        <fullName evidence="1">Uncharacterized protein</fullName>
    </submittedName>
</protein>
<comment type="caution">
    <text evidence="1">The sequence shown here is derived from an EMBL/GenBank/DDBJ whole genome shotgun (WGS) entry which is preliminary data.</text>
</comment>